<reference evidence="6" key="1">
    <citation type="submission" date="2024-02" db="UniProtKB">
        <authorList>
            <consortium name="WormBaseParasite"/>
        </authorList>
    </citation>
    <scope>IDENTIFICATION</scope>
</reference>
<dbReference type="SUPFAM" id="SSF52833">
    <property type="entry name" value="Thioredoxin-like"/>
    <property type="match status" value="4"/>
</dbReference>
<dbReference type="PRINTS" id="PR00421">
    <property type="entry name" value="THIOREDOXIN"/>
</dbReference>
<evidence type="ECO:0000256" key="2">
    <source>
        <dbReference type="SAM" id="SignalP"/>
    </source>
</evidence>
<dbReference type="InterPro" id="IPR007848">
    <property type="entry name" value="Small_mtfrase_dom"/>
</dbReference>
<dbReference type="PROSITE" id="PS00194">
    <property type="entry name" value="THIOREDOXIN_1"/>
    <property type="match status" value="3"/>
</dbReference>
<dbReference type="Gene3D" id="3.40.50.150">
    <property type="entry name" value="Vaccinia Virus protein VP39"/>
    <property type="match status" value="1"/>
</dbReference>
<dbReference type="CDD" id="cd02440">
    <property type="entry name" value="AdoMet_MTases"/>
    <property type="match status" value="1"/>
</dbReference>
<evidence type="ECO:0000256" key="1">
    <source>
        <dbReference type="ARBA" id="ARBA00020920"/>
    </source>
</evidence>
<dbReference type="GO" id="GO:0003676">
    <property type="term" value="F:nucleic acid binding"/>
    <property type="evidence" value="ECO:0007669"/>
    <property type="project" value="InterPro"/>
</dbReference>
<dbReference type="Proteomes" id="UP000887575">
    <property type="component" value="Unassembled WGS sequence"/>
</dbReference>
<keyword evidence="5" id="KW-1185">Reference proteome</keyword>
<dbReference type="SUPFAM" id="SSF46565">
    <property type="entry name" value="Chaperone J-domain"/>
    <property type="match status" value="1"/>
</dbReference>
<dbReference type="Gene3D" id="3.40.30.10">
    <property type="entry name" value="Glutaredoxin"/>
    <property type="match status" value="6"/>
</dbReference>
<dbReference type="CDD" id="cd06257">
    <property type="entry name" value="DnaJ"/>
    <property type="match status" value="1"/>
</dbReference>
<dbReference type="Gene3D" id="1.10.287.110">
    <property type="entry name" value="DnaJ domain"/>
    <property type="match status" value="1"/>
</dbReference>
<dbReference type="InterPro" id="IPR052460">
    <property type="entry name" value="ER_disulfide_reductase"/>
</dbReference>
<dbReference type="InterPro" id="IPR017937">
    <property type="entry name" value="Thioredoxin_CS"/>
</dbReference>
<feature type="domain" description="Thioredoxin" evidence="4">
    <location>
        <begin position="674"/>
        <end position="785"/>
    </location>
</feature>
<dbReference type="GO" id="GO:0008168">
    <property type="term" value="F:methyltransferase activity"/>
    <property type="evidence" value="ECO:0007669"/>
    <property type="project" value="InterPro"/>
</dbReference>
<dbReference type="Pfam" id="PF05175">
    <property type="entry name" value="MTS"/>
    <property type="match status" value="1"/>
</dbReference>
<feature type="domain" description="Thioredoxin" evidence="4">
    <location>
        <begin position="84"/>
        <end position="221"/>
    </location>
</feature>
<dbReference type="WBParaSite" id="MBELARI_LOCUS21732">
    <property type="protein sequence ID" value="MBELARI_LOCUS21732"/>
    <property type="gene ID" value="MBELARI_LOCUS21732"/>
</dbReference>
<dbReference type="GO" id="GO:0036498">
    <property type="term" value="P:IRE1-mediated unfolded protein response"/>
    <property type="evidence" value="ECO:0007669"/>
    <property type="project" value="TreeGrafter"/>
</dbReference>
<name>A0AAF3F540_9BILA</name>
<dbReference type="GO" id="GO:0032259">
    <property type="term" value="P:methylation"/>
    <property type="evidence" value="ECO:0007669"/>
    <property type="project" value="InterPro"/>
</dbReference>
<feature type="domain" description="Thioredoxin" evidence="4">
    <location>
        <begin position="551"/>
        <end position="673"/>
    </location>
</feature>
<evidence type="ECO:0000259" key="3">
    <source>
        <dbReference type="PROSITE" id="PS50076"/>
    </source>
</evidence>
<dbReference type="Pfam" id="PF00085">
    <property type="entry name" value="Thioredoxin"/>
    <property type="match status" value="4"/>
</dbReference>
<evidence type="ECO:0000313" key="5">
    <source>
        <dbReference type="Proteomes" id="UP000887575"/>
    </source>
</evidence>
<dbReference type="SUPFAM" id="SSF53335">
    <property type="entry name" value="S-adenosyl-L-methionine-dependent methyltransferases"/>
    <property type="match status" value="1"/>
</dbReference>
<dbReference type="GO" id="GO:0051787">
    <property type="term" value="F:misfolded protein binding"/>
    <property type="evidence" value="ECO:0007669"/>
    <property type="project" value="TreeGrafter"/>
</dbReference>
<dbReference type="InterPro" id="IPR036249">
    <property type="entry name" value="Thioredoxin-like_sf"/>
</dbReference>
<dbReference type="GO" id="GO:0015035">
    <property type="term" value="F:protein-disulfide reductase activity"/>
    <property type="evidence" value="ECO:0007669"/>
    <property type="project" value="TreeGrafter"/>
</dbReference>
<dbReference type="PROSITE" id="PS50076">
    <property type="entry name" value="DNAJ_2"/>
    <property type="match status" value="1"/>
</dbReference>
<dbReference type="PRINTS" id="PR00625">
    <property type="entry name" value="JDOMAIN"/>
</dbReference>
<dbReference type="GO" id="GO:0016671">
    <property type="term" value="F:oxidoreductase activity, acting on a sulfur group of donors, disulfide as acceptor"/>
    <property type="evidence" value="ECO:0007669"/>
    <property type="project" value="TreeGrafter"/>
</dbReference>
<dbReference type="PROSITE" id="PS51352">
    <property type="entry name" value="THIOREDOXIN_2"/>
    <property type="match status" value="4"/>
</dbReference>
<dbReference type="InterPro" id="IPR001623">
    <property type="entry name" value="DnaJ_domain"/>
</dbReference>
<dbReference type="InterPro" id="IPR029063">
    <property type="entry name" value="SAM-dependent_MTases_sf"/>
</dbReference>
<dbReference type="Pfam" id="PF00226">
    <property type="entry name" value="DnaJ"/>
    <property type="match status" value="1"/>
</dbReference>
<dbReference type="GO" id="GO:0005788">
    <property type="term" value="C:endoplasmic reticulum lumen"/>
    <property type="evidence" value="ECO:0007669"/>
    <property type="project" value="TreeGrafter"/>
</dbReference>
<dbReference type="InterPro" id="IPR036869">
    <property type="entry name" value="J_dom_sf"/>
</dbReference>
<feature type="signal peptide" evidence="2">
    <location>
        <begin position="1"/>
        <end position="19"/>
    </location>
</feature>
<feature type="chain" id="PRO_5042266499" description="DnaJ homolog subfamily C member 10" evidence="2">
    <location>
        <begin position="20"/>
        <end position="1036"/>
    </location>
</feature>
<dbReference type="SMART" id="SM00271">
    <property type="entry name" value="DnaJ"/>
    <property type="match status" value="1"/>
</dbReference>
<accession>A0AAF3F540</accession>
<evidence type="ECO:0000313" key="6">
    <source>
        <dbReference type="WBParaSite" id="MBELARI_LOCUS21732"/>
    </source>
</evidence>
<dbReference type="InterPro" id="IPR002052">
    <property type="entry name" value="DNA_methylase_N6_adenine_CS"/>
</dbReference>
<dbReference type="InterPro" id="IPR013766">
    <property type="entry name" value="Thioredoxin_domain"/>
</dbReference>
<keyword evidence="2" id="KW-0732">Signal</keyword>
<dbReference type="PANTHER" id="PTHR44340:SF1">
    <property type="entry name" value="DNAJ HOMOLOG SUBFAMILY C MEMBER 10"/>
    <property type="match status" value="1"/>
</dbReference>
<dbReference type="PROSITE" id="PS00092">
    <property type="entry name" value="N6_MTASE"/>
    <property type="match status" value="1"/>
</dbReference>
<sequence length="1036" mass="117543">MRWQCGALFALLCIGRIIAGDDYYEILGVQKDADDRTIRKAFKKLAIQKHPDKNKDNPEAHAEFLKINRAYEVLKDEEMRKKFDQYGEAGLADDFNPNQNFQSWQFYRDNFGIYDEDTEITTLNRVEFTQMVSGTGEIWFINFYSTYCGHCHQLAPTWRKFAAAMDGVIRVGAVNCAEDPGLCQSQNVFGYPSLVWYPDGTPYQGPRDLELLIDFVMSRLPNQVVELTSNNYLVFAQQTPETANKPWIIDFCDDSDRCLSQINRRKLGSMLFGLVNVGTISCYHGSAKDDLCELFDRTDGVLWFEKGRIEPGTEQVLDSLDPKELSSIALQKLDSLPEMDEDDVKSLFDQHIGAMTDTVVWFVKDQTTVEEKKDMVRLQTYFPKYKIGFFDCSRNTLCAEQLDVAKLPTTVLFKANGGYEINYATSKNSWRDQMVFIREASKTPMKVLTPEMHDDAVESGDLWLVDYFAPWCPPCMRLMSELRQVHSQLDEDSQKLNIGTIDCTRHLAVCQKAGVTSYPHKKLYYKGKTYSSVGYSSAPEIIDFMEDALNPSVAELTPEKFAVEIADKAAEITWVVDFFAPWCGPCQQLAPEFQRAGRLLRDHDSQNVKYGSVDCQAHRAFCDEQRIGGYPTIRLYTAESVQQKRSVGRIIDYPGNMWRNADSISQWTMGYLPSVVTQMGNEFYAEVLDATTPYLVDFYAPWCGPCMRFAPIFDQIAKALEGRVQLAKVDCDQWPGVCQGAGIRAYPSLRLYRGAQNGRRQDLWGIDIQSQVKDHIIQVVQNYIGIIIFVIQNFLLIPMCLFPFSNTQAPKIISKHPNPLMAPKRLQWLLQELKDFEKPKIQLEQYATSAELAVLVCLVECVSSTANGLEGKSVLDLGCGCGMLMVAMAASCSSTYCLGVDIDDDALRICRENLETSELSGRCELIQADVTKLPQLFGKEKFDIVITNPPFGTKNNAGLDMQFLQIGLSLLRPGGHIFSLHKTSTRRFVLKKAKEFNDVQEVECLAEMLWELPATYKFHKKKSVDIQVDVIHCLKK</sequence>
<protein>
    <recommendedName>
        <fullName evidence="1">DnaJ homolog subfamily C member 10</fullName>
    </recommendedName>
</protein>
<feature type="domain" description="Thioredoxin" evidence="4">
    <location>
        <begin position="437"/>
        <end position="550"/>
    </location>
</feature>
<proteinExistence type="predicted"/>
<evidence type="ECO:0000259" key="4">
    <source>
        <dbReference type="PROSITE" id="PS51352"/>
    </source>
</evidence>
<feature type="domain" description="J" evidence="3">
    <location>
        <begin position="22"/>
        <end position="87"/>
    </location>
</feature>
<dbReference type="AlphaFoldDB" id="A0AAF3F540"/>
<dbReference type="PANTHER" id="PTHR44340">
    <property type="entry name" value="DNAJ HOMOLOG SUBFAMILY C MEMBER 10"/>
    <property type="match status" value="1"/>
</dbReference>
<organism evidence="5 6">
    <name type="scientific">Mesorhabditis belari</name>
    <dbReference type="NCBI Taxonomy" id="2138241"/>
    <lineage>
        <taxon>Eukaryota</taxon>
        <taxon>Metazoa</taxon>
        <taxon>Ecdysozoa</taxon>
        <taxon>Nematoda</taxon>
        <taxon>Chromadorea</taxon>
        <taxon>Rhabditida</taxon>
        <taxon>Rhabditina</taxon>
        <taxon>Rhabditomorpha</taxon>
        <taxon>Rhabditoidea</taxon>
        <taxon>Rhabditidae</taxon>
        <taxon>Mesorhabditinae</taxon>
        <taxon>Mesorhabditis</taxon>
    </lineage>
</organism>
<dbReference type="FunFam" id="1.10.287.110:FF:000029">
    <property type="entry name" value="DnaJ homolog subfamily C member 10"/>
    <property type="match status" value="1"/>
</dbReference>